<evidence type="ECO:0000313" key="3">
    <source>
        <dbReference type="EMBL" id="SHJ45210.1"/>
    </source>
</evidence>
<sequence>MAAEYTFSGELKFEEYLECHKILASRRRIALRTVLTLSGLGMILSTLLSASQKEDKIILIYGVLFILYALVISPLQFRWRVRRLWSQHPSSRNPFQVTLKPDGLQTIDDKDQPIHCDWSNFIYYRESPNCFLLYLSPLSPLILPKRLSPEQDLPAIKELLDVRLGKK</sequence>
<dbReference type="InParanoid" id="A0A1M6JEV7"/>
<feature type="transmembrane region" description="Helical" evidence="1">
    <location>
        <begin position="29"/>
        <end position="51"/>
    </location>
</feature>
<dbReference type="InterPro" id="IPR025588">
    <property type="entry name" value="YcxB-like_C"/>
</dbReference>
<reference evidence="3 4" key="1">
    <citation type="submission" date="2016-11" db="EMBL/GenBank/DDBJ databases">
        <authorList>
            <person name="Jaros S."/>
            <person name="Januszkiewicz K."/>
            <person name="Wedrychowicz H."/>
        </authorList>
    </citation>
    <scope>NUCLEOTIDE SEQUENCE [LARGE SCALE GENOMIC DNA]</scope>
    <source>
        <strain evidence="3 4">DSM 18772</strain>
    </source>
</reference>
<keyword evidence="1" id="KW-0812">Transmembrane</keyword>
<dbReference type="RefSeq" id="WP_143183664.1">
    <property type="nucleotide sequence ID" value="NZ_FQYR01000003.1"/>
</dbReference>
<dbReference type="AlphaFoldDB" id="A0A1M6JEV7"/>
<feature type="transmembrane region" description="Helical" evidence="1">
    <location>
        <begin position="57"/>
        <end position="77"/>
    </location>
</feature>
<keyword evidence="4" id="KW-1185">Reference proteome</keyword>
<proteinExistence type="predicted"/>
<dbReference type="Proteomes" id="UP000184510">
    <property type="component" value="Unassembled WGS sequence"/>
</dbReference>
<evidence type="ECO:0000259" key="2">
    <source>
        <dbReference type="Pfam" id="PF14317"/>
    </source>
</evidence>
<dbReference type="OrthoDB" id="9927946at2"/>
<organism evidence="3 4">
    <name type="scientific">Rubritalea squalenifaciens DSM 18772</name>
    <dbReference type="NCBI Taxonomy" id="1123071"/>
    <lineage>
        <taxon>Bacteria</taxon>
        <taxon>Pseudomonadati</taxon>
        <taxon>Verrucomicrobiota</taxon>
        <taxon>Verrucomicrobiia</taxon>
        <taxon>Verrucomicrobiales</taxon>
        <taxon>Rubritaleaceae</taxon>
        <taxon>Rubritalea</taxon>
    </lineage>
</organism>
<evidence type="ECO:0000313" key="4">
    <source>
        <dbReference type="Proteomes" id="UP000184510"/>
    </source>
</evidence>
<dbReference type="EMBL" id="FQYR01000003">
    <property type="protein sequence ID" value="SHJ45210.1"/>
    <property type="molecule type" value="Genomic_DNA"/>
</dbReference>
<protein>
    <submittedName>
        <fullName evidence="3">YcxB-like protein</fullName>
    </submittedName>
</protein>
<evidence type="ECO:0000256" key="1">
    <source>
        <dbReference type="SAM" id="Phobius"/>
    </source>
</evidence>
<dbReference type="Pfam" id="PF14317">
    <property type="entry name" value="YcxB"/>
    <property type="match status" value="1"/>
</dbReference>
<accession>A0A1M6JEV7</accession>
<feature type="domain" description="YcxB-like C-terminal" evidence="2">
    <location>
        <begin position="117"/>
        <end position="160"/>
    </location>
</feature>
<gene>
    <name evidence="3" type="ORF">SAMN02745181_2101</name>
</gene>
<dbReference type="STRING" id="1123071.SAMN02745181_2101"/>
<keyword evidence="1" id="KW-0472">Membrane</keyword>
<keyword evidence="1" id="KW-1133">Transmembrane helix</keyword>
<name>A0A1M6JEV7_9BACT</name>